<sequence length="232" mass="27224">MYKMSYTYICILDFEATCEEDAKYFDNEIIEFPSVLLKLENEECKIVSEFQHYCKPLLKPIVSKFCEKLTGITQEIVNNGNNFPDSLKAHHNWLSSYVIDSDVIIVTCGNWDIAQVMPSECKKWNIIPPTVYRRFININDIFLDMYKIRGRGMVNMLNFLNINLEGRHHSGIDDCRNIASIFRKIISDGYILNNNLVINVDIQNYQIEHKNSDKEIDKTRLRNLRTNKKNKK</sequence>
<keyword evidence="3 5" id="KW-0269">Exonuclease</keyword>
<protein>
    <submittedName>
        <fullName evidence="5">Exonuclease</fullName>
    </submittedName>
</protein>
<dbReference type="PANTHER" id="PTHR23044:SF61">
    <property type="entry name" value="3'-5' EXORIBONUCLEASE 1-RELATED"/>
    <property type="match status" value="1"/>
</dbReference>
<evidence type="ECO:0000256" key="1">
    <source>
        <dbReference type="ARBA" id="ARBA00022722"/>
    </source>
</evidence>
<gene>
    <name evidence="5" type="ORF">Hokovirus_3_178</name>
</gene>
<name>A0A1V0SGR0_9VIRU</name>
<dbReference type="InterPro" id="IPR013520">
    <property type="entry name" value="Ribonucl_H"/>
</dbReference>
<feature type="domain" description="Exonuclease" evidence="4">
    <location>
        <begin position="8"/>
        <end position="191"/>
    </location>
</feature>
<dbReference type="EMBL" id="KY684105">
    <property type="protein sequence ID" value="ARF10905.1"/>
    <property type="molecule type" value="Genomic_DNA"/>
</dbReference>
<dbReference type="InterPro" id="IPR047201">
    <property type="entry name" value="ERI-1_3'hExo-like"/>
</dbReference>
<dbReference type="GO" id="GO:0003676">
    <property type="term" value="F:nucleic acid binding"/>
    <property type="evidence" value="ECO:0007669"/>
    <property type="project" value="InterPro"/>
</dbReference>
<dbReference type="InterPro" id="IPR036397">
    <property type="entry name" value="RNaseH_sf"/>
</dbReference>
<accession>A0A1V0SGR0</accession>
<dbReference type="Gene3D" id="3.30.420.10">
    <property type="entry name" value="Ribonuclease H-like superfamily/Ribonuclease H"/>
    <property type="match status" value="1"/>
</dbReference>
<dbReference type="SMART" id="SM00479">
    <property type="entry name" value="EXOIII"/>
    <property type="match status" value="1"/>
</dbReference>
<dbReference type="GO" id="GO:0000175">
    <property type="term" value="F:3'-5'-RNA exonuclease activity"/>
    <property type="evidence" value="ECO:0007669"/>
    <property type="project" value="InterPro"/>
</dbReference>
<evidence type="ECO:0000256" key="3">
    <source>
        <dbReference type="ARBA" id="ARBA00022839"/>
    </source>
</evidence>
<dbReference type="InterPro" id="IPR012337">
    <property type="entry name" value="RNaseH-like_sf"/>
</dbReference>
<organism evidence="5">
    <name type="scientific">Hokovirus HKV1</name>
    <dbReference type="NCBI Taxonomy" id="1977638"/>
    <lineage>
        <taxon>Viruses</taxon>
        <taxon>Varidnaviria</taxon>
        <taxon>Bamfordvirae</taxon>
        <taxon>Nucleocytoviricota</taxon>
        <taxon>Megaviricetes</taxon>
        <taxon>Imitervirales</taxon>
        <taxon>Mimiviridae</taxon>
        <taxon>Klosneuvirinae</taxon>
        <taxon>Hokovirus</taxon>
    </lineage>
</organism>
<dbReference type="Pfam" id="PF00929">
    <property type="entry name" value="RNase_T"/>
    <property type="match status" value="1"/>
</dbReference>
<dbReference type="CDD" id="cd06133">
    <property type="entry name" value="ERI-1_3'hExo_like"/>
    <property type="match status" value="1"/>
</dbReference>
<dbReference type="PANTHER" id="PTHR23044">
    <property type="entry name" value="3'-5' EXONUCLEASE ERI1-RELATED"/>
    <property type="match status" value="1"/>
</dbReference>
<proteinExistence type="predicted"/>
<evidence type="ECO:0000256" key="2">
    <source>
        <dbReference type="ARBA" id="ARBA00022801"/>
    </source>
</evidence>
<reference evidence="5" key="1">
    <citation type="journal article" date="2017" name="Science">
        <title>Giant viruses with an expanded complement of translation system components.</title>
        <authorList>
            <person name="Schulz F."/>
            <person name="Yutin N."/>
            <person name="Ivanova N.N."/>
            <person name="Ortega D.R."/>
            <person name="Lee T.K."/>
            <person name="Vierheilig J."/>
            <person name="Daims H."/>
            <person name="Horn M."/>
            <person name="Wagner M."/>
            <person name="Jensen G.J."/>
            <person name="Kyrpides N.C."/>
            <person name="Koonin E.V."/>
            <person name="Woyke T."/>
        </authorList>
    </citation>
    <scope>NUCLEOTIDE SEQUENCE</scope>
    <source>
        <strain evidence="5">HKV1</strain>
    </source>
</reference>
<dbReference type="InterPro" id="IPR051274">
    <property type="entry name" value="3-5_Exoribonuclease"/>
</dbReference>
<dbReference type="SUPFAM" id="SSF53098">
    <property type="entry name" value="Ribonuclease H-like"/>
    <property type="match status" value="1"/>
</dbReference>
<keyword evidence="1" id="KW-0540">Nuclease</keyword>
<evidence type="ECO:0000313" key="5">
    <source>
        <dbReference type="EMBL" id="ARF10905.1"/>
    </source>
</evidence>
<keyword evidence="2" id="KW-0378">Hydrolase</keyword>
<evidence type="ECO:0000259" key="4">
    <source>
        <dbReference type="SMART" id="SM00479"/>
    </source>
</evidence>